<proteinExistence type="predicted"/>
<dbReference type="RefSeq" id="WP_354434612.1">
    <property type="nucleotide sequence ID" value="NZ_JBEPLY010000009.1"/>
</dbReference>
<gene>
    <name evidence="1" type="ORF">ABID12_002677</name>
</gene>
<dbReference type="EMBL" id="JBEPLY010000009">
    <property type="protein sequence ID" value="MET3600726.1"/>
    <property type="molecule type" value="Genomic_DNA"/>
</dbReference>
<dbReference type="Proteomes" id="UP001549164">
    <property type="component" value="Unassembled WGS sequence"/>
</dbReference>
<protein>
    <submittedName>
        <fullName evidence="1">Uncharacterized protein</fullName>
    </submittedName>
</protein>
<organism evidence="1 2">
    <name type="scientific">Martelella mangrovi</name>
    <dbReference type="NCBI Taxonomy" id="1397477"/>
    <lineage>
        <taxon>Bacteria</taxon>
        <taxon>Pseudomonadati</taxon>
        <taxon>Pseudomonadota</taxon>
        <taxon>Alphaproteobacteria</taxon>
        <taxon>Hyphomicrobiales</taxon>
        <taxon>Aurantimonadaceae</taxon>
        <taxon>Martelella</taxon>
    </lineage>
</organism>
<name>A0ABV2ICT9_9HYPH</name>
<sequence>MTWLDAMFNYRNYMFHGGFEWSVRSREKFANLIDKNGWQQFFTCSTSGGEPWIYYLTNETIEDMPIRVGDMLDGLGEFAKNLPFELISEG</sequence>
<accession>A0ABV2ICT9</accession>
<keyword evidence="2" id="KW-1185">Reference proteome</keyword>
<comment type="caution">
    <text evidence="1">The sequence shown here is derived from an EMBL/GenBank/DDBJ whole genome shotgun (WGS) entry which is preliminary data.</text>
</comment>
<evidence type="ECO:0000313" key="1">
    <source>
        <dbReference type="EMBL" id="MET3600726.1"/>
    </source>
</evidence>
<evidence type="ECO:0000313" key="2">
    <source>
        <dbReference type="Proteomes" id="UP001549164"/>
    </source>
</evidence>
<reference evidence="1 2" key="1">
    <citation type="submission" date="2024-06" db="EMBL/GenBank/DDBJ databases">
        <title>Genomic Encyclopedia of Type Strains, Phase IV (KMG-IV): sequencing the most valuable type-strain genomes for metagenomic binning, comparative biology and taxonomic classification.</title>
        <authorList>
            <person name="Goeker M."/>
        </authorList>
    </citation>
    <scope>NUCLEOTIDE SEQUENCE [LARGE SCALE GENOMIC DNA]</scope>
    <source>
        <strain evidence="1 2">DSM 28102</strain>
    </source>
</reference>